<protein>
    <submittedName>
        <fullName evidence="5">Alanine racemase</fullName>
        <ecNumber evidence="5">5.1.1.1</ecNumber>
    </submittedName>
</protein>
<dbReference type="Proteomes" id="UP000824192">
    <property type="component" value="Unassembled WGS sequence"/>
</dbReference>
<dbReference type="InterPro" id="IPR029066">
    <property type="entry name" value="PLP-binding_barrel"/>
</dbReference>
<proteinExistence type="predicted"/>
<dbReference type="Gene3D" id="2.40.37.10">
    <property type="entry name" value="Lyase, Ornithine Decarboxylase, Chain A, domain 1"/>
    <property type="match status" value="1"/>
</dbReference>
<comment type="caution">
    <text evidence="5">The sequence shown here is derived from an EMBL/GenBank/DDBJ whole genome shotgun (WGS) entry which is preliminary data.</text>
</comment>
<evidence type="ECO:0000256" key="3">
    <source>
        <dbReference type="ARBA" id="ARBA00023235"/>
    </source>
</evidence>
<name>A0A9D1RUP7_9FIRM</name>
<accession>A0A9D1RUP7</accession>
<dbReference type="EC" id="5.1.1.1" evidence="5"/>
<evidence type="ECO:0000313" key="6">
    <source>
        <dbReference type="Proteomes" id="UP000824192"/>
    </source>
</evidence>
<evidence type="ECO:0000256" key="2">
    <source>
        <dbReference type="ARBA" id="ARBA00022898"/>
    </source>
</evidence>
<keyword evidence="3 5" id="KW-0413">Isomerase</keyword>
<dbReference type="InterPro" id="IPR001608">
    <property type="entry name" value="Ala_racemase_N"/>
</dbReference>
<dbReference type="InterPro" id="IPR000821">
    <property type="entry name" value="Ala_racemase"/>
</dbReference>
<dbReference type="Pfam" id="PF00842">
    <property type="entry name" value="Ala_racemase_C"/>
    <property type="match status" value="1"/>
</dbReference>
<dbReference type="SMART" id="SM01005">
    <property type="entry name" value="Ala_racemase_C"/>
    <property type="match status" value="1"/>
</dbReference>
<dbReference type="Gene3D" id="3.20.20.10">
    <property type="entry name" value="Alanine racemase"/>
    <property type="match status" value="1"/>
</dbReference>
<sequence>MKRLILEEKSLRHNLDIVKEKAGSCRIWADLSGDADGVGVVAMARFLRAQGIGRFAVSEVGEAQALRKAGFVDEDILMLRSIAQRETLDALLDLNVICTIGSLDAGLALNTAAEARSTVAEAQVQVDAGLGFGGFLAGEPEKLLSVYRNLPCVALSGLYTQVNGARPDGRDAAGQLEAFRQMVAAVGQAGFEPGEVYVGGSFALLHCPLDGMDAVRAGSVLLGRCRRVRGDGLIRVGYGEAPIQEIRWFPKGRTVGYETLVTLRRNTRVAVLPVGYQNGLGISRSRDPGLWAALRRWWRGRHITVRIGEQKARIIGRIGAAETLVDVTDLKCAPGDPVRFDIDPMFARDFSITFS</sequence>
<dbReference type="InterPro" id="IPR009006">
    <property type="entry name" value="Ala_racemase/Decarboxylase_C"/>
</dbReference>
<dbReference type="InterPro" id="IPR011079">
    <property type="entry name" value="Ala_racemase_C"/>
</dbReference>
<evidence type="ECO:0000256" key="1">
    <source>
        <dbReference type="ARBA" id="ARBA00001933"/>
    </source>
</evidence>
<dbReference type="PANTHER" id="PTHR30511:SF0">
    <property type="entry name" value="ALANINE RACEMASE, CATABOLIC-RELATED"/>
    <property type="match status" value="1"/>
</dbReference>
<dbReference type="GO" id="GO:0030170">
    <property type="term" value="F:pyridoxal phosphate binding"/>
    <property type="evidence" value="ECO:0007669"/>
    <property type="project" value="TreeGrafter"/>
</dbReference>
<feature type="domain" description="Alanine racemase C-terminal" evidence="4">
    <location>
        <begin position="236"/>
        <end position="355"/>
    </location>
</feature>
<dbReference type="GO" id="GO:0030632">
    <property type="term" value="P:D-alanine biosynthetic process"/>
    <property type="evidence" value="ECO:0007669"/>
    <property type="project" value="TreeGrafter"/>
</dbReference>
<dbReference type="Pfam" id="PF01168">
    <property type="entry name" value="Ala_racemase_N"/>
    <property type="match status" value="1"/>
</dbReference>
<evidence type="ECO:0000259" key="4">
    <source>
        <dbReference type="SMART" id="SM01005"/>
    </source>
</evidence>
<dbReference type="EMBL" id="DXGA01000023">
    <property type="protein sequence ID" value="HIW93112.1"/>
    <property type="molecule type" value="Genomic_DNA"/>
</dbReference>
<evidence type="ECO:0000313" key="5">
    <source>
        <dbReference type="EMBL" id="HIW93112.1"/>
    </source>
</evidence>
<keyword evidence="2" id="KW-0663">Pyridoxal phosphate</keyword>
<comment type="cofactor">
    <cofactor evidence="1">
        <name>pyridoxal 5'-phosphate</name>
        <dbReference type="ChEBI" id="CHEBI:597326"/>
    </cofactor>
</comment>
<dbReference type="SUPFAM" id="SSF51419">
    <property type="entry name" value="PLP-binding barrel"/>
    <property type="match status" value="1"/>
</dbReference>
<dbReference type="GO" id="GO:0005829">
    <property type="term" value="C:cytosol"/>
    <property type="evidence" value="ECO:0007669"/>
    <property type="project" value="TreeGrafter"/>
</dbReference>
<organism evidence="5 6">
    <name type="scientific">Candidatus Flavonifractor merdipullorum</name>
    <dbReference type="NCBI Taxonomy" id="2838590"/>
    <lineage>
        <taxon>Bacteria</taxon>
        <taxon>Bacillati</taxon>
        <taxon>Bacillota</taxon>
        <taxon>Clostridia</taxon>
        <taxon>Eubacteriales</taxon>
        <taxon>Oscillospiraceae</taxon>
        <taxon>Flavonifractor</taxon>
    </lineage>
</organism>
<dbReference type="GO" id="GO:0008784">
    <property type="term" value="F:alanine racemase activity"/>
    <property type="evidence" value="ECO:0007669"/>
    <property type="project" value="UniProtKB-EC"/>
</dbReference>
<dbReference type="SUPFAM" id="SSF50621">
    <property type="entry name" value="Alanine racemase C-terminal domain-like"/>
    <property type="match status" value="1"/>
</dbReference>
<dbReference type="AlphaFoldDB" id="A0A9D1RUP7"/>
<gene>
    <name evidence="5" type="ORF">H9868_01085</name>
</gene>
<dbReference type="PRINTS" id="PR00992">
    <property type="entry name" value="ALARACEMASE"/>
</dbReference>
<dbReference type="PANTHER" id="PTHR30511">
    <property type="entry name" value="ALANINE RACEMASE"/>
    <property type="match status" value="1"/>
</dbReference>
<reference evidence="5" key="2">
    <citation type="submission" date="2021-04" db="EMBL/GenBank/DDBJ databases">
        <authorList>
            <person name="Gilroy R."/>
        </authorList>
    </citation>
    <scope>NUCLEOTIDE SEQUENCE</scope>
    <source>
        <strain evidence="5">ChiGjej6B6-1540</strain>
    </source>
</reference>
<reference evidence="5" key="1">
    <citation type="journal article" date="2021" name="PeerJ">
        <title>Extensive microbial diversity within the chicken gut microbiome revealed by metagenomics and culture.</title>
        <authorList>
            <person name="Gilroy R."/>
            <person name="Ravi A."/>
            <person name="Getino M."/>
            <person name="Pursley I."/>
            <person name="Horton D.L."/>
            <person name="Alikhan N.F."/>
            <person name="Baker D."/>
            <person name="Gharbi K."/>
            <person name="Hall N."/>
            <person name="Watson M."/>
            <person name="Adriaenssens E.M."/>
            <person name="Foster-Nyarko E."/>
            <person name="Jarju S."/>
            <person name="Secka A."/>
            <person name="Antonio M."/>
            <person name="Oren A."/>
            <person name="Chaudhuri R.R."/>
            <person name="La Ragione R."/>
            <person name="Hildebrand F."/>
            <person name="Pallen M.J."/>
        </authorList>
    </citation>
    <scope>NUCLEOTIDE SEQUENCE</scope>
    <source>
        <strain evidence="5">ChiGjej6B6-1540</strain>
    </source>
</reference>